<evidence type="ECO:0000256" key="12">
    <source>
        <dbReference type="RuleBase" id="RU004466"/>
    </source>
</evidence>
<evidence type="ECO:0000256" key="5">
    <source>
        <dbReference type="ARBA" id="ARBA00022842"/>
    </source>
</evidence>
<keyword evidence="5" id="KW-0460">Magnesium</keyword>
<dbReference type="EMBL" id="BLJN01000009">
    <property type="protein sequence ID" value="GFE84639.1"/>
    <property type="molecule type" value="Genomic_DNA"/>
</dbReference>
<dbReference type="InterPro" id="IPR033749">
    <property type="entry name" value="Polyprenyl_synt_CS"/>
</dbReference>
<evidence type="ECO:0000256" key="3">
    <source>
        <dbReference type="ARBA" id="ARBA00022679"/>
    </source>
</evidence>
<dbReference type="NCBIfam" id="NF008140">
    <property type="entry name" value="PRK10888.1"/>
    <property type="match status" value="1"/>
</dbReference>
<proteinExistence type="inferred from homology"/>
<dbReference type="Gene3D" id="1.10.600.10">
    <property type="entry name" value="Farnesyl Diphosphate Synthase"/>
    <property type="match status" value="1"/>
</dbReference>
<dbReference type="CDD" id="cd00685">
    <property type="entry name" value="Trans_IPPS_HT"/>
    <property type="match status" value="1"/>
</dbReference>
<keyword evidence="14" id="KW-1185">Reference proteome</keyword>
<evidence type="ECO:0000256" key="2">
    <source>
        <dbReference type="ARBA" id="ARBA00006706"/>
    </source>
</evidence>
<evidence type="ECO:0000313" key="14">
    <source>
        <dbReference type="Proteomes" id="UP000445000"/>
    </source>
</evidence>
<dbReference type="Pfam" id="PF00348">
    <property type="entry name" value="polyprenyl_synt"/>
    <property type="match status" value="1"/>
</dbReference>
<evidence type="ECO:0000256" key="7">
    <source>
        <dbReference type="ARBA" id="ARBA00055029"/>
    </source>
</evidence>
<dbReference type="PROSITE" id="PS00723">
    <property type="entry name" value="POLYPRENYL_SYNTHASE_1"/>
    <property type="match status" value="1"/>
</dbReference>
<evidence type="ECO:0000256" key="8">
    <source>
        <dbReference type="ARBA" id="ARBA00066511"/>
    </source>
</evidence>
<accession>A0A829YN99</accession>
<keyword evidence="4" id="KW-0479">Metal-binding</keyword>
<organism evidence="13 14">
    <name type="scientific">Steroidobacter agaridevorans</name>
    <dbReference type="NCBI Taxonomy" id="2695856"/>
    <lineage>
        <taxon>Bacteria</taxon>
        <taxon>Pseudomonadati</taxon>
        <taxon>Pseudomonadota</taxon>
        <taxon>Gammaproteobacteria</taxon>
        <taxon>Steroidobacterales</taxon>
        <taxon>Steroidobacteraceae</taxon>
        <taxon>Steroidobacter</taxon>
    </lineage>
</organism>
<keyword evidence="3 12" id="KW-0808">Transferase</keyword>
<dbReference type="PANTHER" id="PTHR12001:SF69">
    <property type="entry name" value="ALL TRANS-POLYPRENYL-DIPHOSPHATE SYNTHASE PDSS1"/>
    <property type="match status" value="1"/>
</dbReference>
<comment type="cofactor">
    <cofactor evidence="1">
        <name>Mg(2+)</name>
        <dbReference type="ChEBI" id="CHEBI:18420"/>
    </cofactor>
</comment>
<dbReference type="Proteomes" id="UP000445000">
    <property type="component" value="Unassembled WGS sequence"/>
</dbReference>
<dbReference type="EC" id="2.5.1.90" evidence="8"/>
<sequence>MRQLAPPIGYHSRVGYFPLESMSFESVKALVEDDLRQVDAVIRNRLASDVVLVNQIAEYIVGSGGKRLRPLLVVVVARACGYRGAQHSEAAAIIEFIHTATLLHDDVVDGSKLRRGRDTANEVWGNEASVLVGDYVYSRSFEMMVSLESMRIMAVMASATNKIAEGEVLQLLNANDPDTTEERYFEVIYRKTAKLFEAGAQIAALLAGASPAVEAAMAAYGRHLGTAFQLVDDVLDYQSNSAELGKNLGDDLAEGKPTLPLIYALRTGTEEQRVLIRRSIEEGSIDRLADITAAIESTGGLAYTARLARREAALAIEAIAVLPDSAYKQALRELADFAVERTH</sequence>
<comment type="catalytic activity">
    <reaction evidence="6">
        <text>5 isopentenyl diphosphate + (2E,6E)-farnesyl diphosphate = all-trans-octaprenyl diphosphate + 5 diphosphate</text>
        <dbReference type="Rhea" id="RHEA:27798"/>
        <dbReference type="ChEBI" id="CHEBI:33019"/>
        <dbReference type="ChEBI" id="CHEBI:57711"/>
        <dbReference type="ChEBI" id="CHEBI:128769"/>
        <dbReference type="ChEBI" id="CHEBI:175763"/>
        <dbReference type="EC" id="2.5.1.90"/>
    </reaction>
</comment>
<dbReference type="GO" id="GO:0046872">
    <property type="term" value="F:metal ion binding"/>
    <property type="evidence" value="ECO:0007669"/>
    <property type="project" value="UniProtKB-KW"/>
</dbReference>
<dbReference type="FunFam" id="1.10.600.10:FF:000002">
    <property type="entry name" value="Octaprenyl diphosphate synthase"/>
    <property type="match status" value="1"/>
</dbReference>
<evidence type="ECO:0000256" key="11">
    <source>
        <dbReference type="ARBA" id="ARBA00083124"/>
    </source>
</evidence>
<reference evidence="14" key="1">
    <citation type="submission" date="2020-01" db="EMBL/GenBank/DDBJ databases">
        <title>'Steroidobacter agaridevorans' sp. nov., agar-degrading bacteria isolated from rhizosphere soils.</title>
        <authorList>
            <person name="Ikenaga M."/>
            <person name="Kataoka M."/>
            <person name="Murouchi A."/>
            <person name="Katsuragi S."/>
            <person name="Sakai M."/>
        </authorList>
    </citation>
    <scope>NUCLEOTIDE SEQUENCE [LARGE SCALE GENOMIC DNA]</scope>
    <source>
        <strain evidence="14">YU21-B</strain>
    </source>
</reference>
<dbReference type="PANTHER" id="PTHR12001">
    <property type="entry name" value="GERANYLGERANYL PYROPHOSPHATE SYNTHASE"/>
    <property type="match status" value="1"/>
</dbReference>
<evidence type="ECO:0000256" key="10">
    <source>
        <dbReference type="ARBA" id="ARBA00079637"/>
    </source>
</evidence>
<comment type="similarity">
    <text evidence="2 12">Belongs to the FPP/GGPP synthase family.</text>
</comment>
<dbReference type="InterPro" id="IPR008949">
    <property type="entry name" value="Isoprenoid_synthase_dom_sf"/>
</dbReference>
<protein>
    <recommendedName>
        <fullName evidence="9">Octaprenyl diphosphate synthase</fullName>
        <ecNumber evidence="8">2.5.1.90</ecNumber>
    </recommendedName>
    <alternativeName>
        <fullName evidence="11">All-trans-octaprenyl-diphosphate synthase</fullName>
    </alternativeName>
    <alternativeName>
        <fullName evidence="10">Octaprenyl pyrophosphate synthase</fullName>
    </alternativeName>
</protein>
<evidence type="ECO:0000256" key="6">
    <source>
        <dbReference type="ARBA" id="ARBA00051506"/>
    </source>
</evidence>
<evidence type="ECO:0000256" key="1">
    <source>
        <dbReference type="ARBA" id="ARBA00001946"/>
    </source>
</evidence>
<gene>
    <name evidence="13" type="primary">ispB</name>
    <name evidence="13" type="ORF">GCM10011487_66390</name>
</gene>
<comment type="function">
    <text evidence="7">Supplies octaprenyl diphosphate, the precursor for the side chain of the isoprenoid quinones ubiquinone and menaquinone.</text>
</comment>
<dbReference type="AlphaFoldDB" id="A0A829YN99"/>
<dbReference type="GO" id="GO:0106350">
    <property type="term" value="F:all-trans-octaprenyl-diphosphate synthase activity"/>
    <property type="evidence" value="ECO:0007669"/>
    <property type="project" value="UniProtKB-EC"/>
</dbReference>
<comment type="caution">
    <text evidence="13">The sequence shown here is derived from an EMBL/GenBank/DDBJ whole genome shotgun (WGS) entry which is preliminary data.</text>
</comment>
<name>A0A829YN99_9GAMM</name>
<evidence type="ECO:0000313" key="13">
    <source>
        <dbReference type="EMBL" id="GFE84639.1"/>
    </source>
</evidence>
<dbReference type="GO" id="GO:0008299">
    <property type="term" value="P:isoprenoid biosynthetic process"/>
    <property type="evidence" value="ECO:0007669"/>
    <property type="project" value="InterPro"/>
</dbReference>
<evidence type="ECO:0000256" key="4">
    <source>
        <dbReference type="ARBA" id="ARBA00022723"/>
    </source>
</evidence>
<dbReference type="InterPro" id="IPR000092">
    <property type="entry name" value="Polyprenyl_synt"/>
</dbReference>
<dbReference type="SFLD" id="SFLDS00005">
    <property type="entry name" value="Isoprenoid_Synthase_Type_I"/>
    <property type="match status" value="1"/>
</dbReference>
<dbReference type="SUPFAM" id="SSF48576">
    <property type="entry name" value="Terpenoid synthases"/>
    <property type="match status" value="1"/>
</dbReference>
<evidence type="ECO:0000256" key="9">
    <source>
        <dbReference type="ARBA" id="ARBA00072473"/>
    </source>
</evidence>
<dbReference type="PROSITE" id="PS00444">
    <property type="entry name" value="POLYPRENYL_SYNTHASE_2"/>
    <property type="match status" value="1"/>
</dbReference>